<keyword evidence="6 7" id="KW-0472">Membrane</keyword>
<dbReference type="Gene3D" id="1.10.3720.10">
    <property type="entry name" value="MetI-like"/>
    <property type="match status" value="1"/>
</dbReference>
<evidence type="ECO:0000256" key="4">
    <source>
        <dbReference type="ARBA" id="ARBA00022692"/>
    </source>
</evidence>
<keyword evidence="2 7" id="KW-0813">Transport</keyword>
<evidence type="ECO:0000256" key="6">
    <source>
        <dbReference type="ARBA" id="ARBA00023136"/>
    </source>
</evidence>
<dbReference type="Pfam" id="PF00528">
    <property type="entry name" value="BPD_transp_1"/>
    <property type="match status" value="1"/>
</dbReference>
<evidence type="ECO:0000256" key="5">
    <source>
        <dbReference type="ARBA" id="ARBA00022989"/>
    </source>
</evidence>
<dbReference type="EMBL" id="JAUSQZ010000001">
    <property type="protein sequence ID" value="MDP9829535.1"/>
    <property type="molecule type" value="Genomic_DNA"/>
</dbReference>
<keyword evidence="5 7" id="KW-1133">Transmembrane helix</keyword>
<comment type="caution">
    <text evidence="10">The sequence shown here is derived from an EMBL/GenBank/DDBJ whole genome shotgun (WGS) entry which is preliminary data.</text>
</comment>
<reference evidence="10 11" key="1">
    <citation type="submission" date="2023-07" db="EMBL/GenBank/DDBJ databases">
        <title>Sequencing the genomes of 1000 actinobacteria strains.</title>
        <authorList>
            <person name="Klenk H.-P."/>
        </authorList>
    </citation>
    <scope>NUCLEOTIDE SEQUENCE [LARGE SCALE GENOMIC DNA]</scope>
    <source>
        <strain evidence="10 11">DSM 44388</strain>
    </source>
</reference>
<dbReference type="Proteomes" id="UP001235712">
    <property type="component" value="Unassembled WGS sequence"/>
</dbReference>
<protein>
    <submittedName>
        <fullName evidence="10">Peptide/nickel transport system permease protein</fullName>
    </submittedName>
</protein>
<dbReference type="CDD" id="cd06261">
    <property type="entry name" value="TM_PBP2"/>
    <property type="match status" value="1"/>
</dbReference>
<feature type="region of interest" description="Disordered" evidence="8">
    <location>
        <begin position="1"/>
        <end position="20"/>
    </location>
</feature>
<comment type="subcellular location">
    <subcellularLocation>
        <location evidence="1 7">Cell membrane</location>
        <topology evidence="1 7">Multi-pass membrane protein</topology>
    </subcellularLocation>
</comment>
<dbReference type="InterPro" id="IPR035906">
    <property type="entry name" value="MetI-like_sf"/>
</dbReference>
<name>A0ABT9PC02_9ACTN</name>
<evidence type="ECO:0000256" key="2">
    <source>
        <dbReference type="ARBA" id="ARBA00022448"/>
    </source>
</evidence>
<evidence type="ECO:0000256" key="3">
    <source>
        <dbReference type="ARBA" id="ARBA00022475"/>
    </source>
</evidence>
<feature type="domain" description="ABC transmembrane type-1" evidence="9">
    <location>
        <begin position="100"/>
        <end position="289"/>
    </location>
</feature>
<keyword evidence="11" id="KW-1185">Reference proteome</keyword>
<feature type="transmembrane region" description="Helical" evidence="7">
    <location>
        <begin position="135"/>
        <end position="156"/>
    </location>
</feature>
<sequence length="299" mass="31424">MTVNIQGPQPTEVALNPGLPDKPLKKRRSLLGGVLRHGGLVLSSLVLLLVLLWAVVPGLFTDADPLVGDGKDRFLPPSGDHLFGTDQFGRDVFARIVDGAWLSVSGVVVAVALALVIGSLLGLLAGFVGGRVDDVIMRICDVMLAIPAILLSMAVITALGGGTIKVAIAVGIASIASVARTMRSEVLRVRTAGYVDAARASGVRWWGILGRHVLPNSLGPVIVLTTVEFGTALLAIAALSFLGYGATPPTPEWGAMISEGRDYLATAWWLTTIPGLLVVTIVLSVNRIAREFGTTRRSR</sequence>
<feature type="transmembrane region" description="Helical" evidence="7">
    <location>
        <begin position="266"/>
        <end position="289"/>
    </location>
</feature>
<feature type="transmembrane region" description="Helical" evidence="7">
    <location>
        <begin position="162"/>
        <end position="179"/>
    </location>
</feature>
<keyword evidence="3" id="KW-1003">Cell membrane</keyword>
<proteinExistence type="inferred from homology"/>
<feature type="transmembrane region" description="Helical" evidence="7">
    <location>
        <begin position="34"/>
        <end position="56"/>
    </location>
</feature>
<evidence type="ECO:0000256" key="8">
    <source>
        <dbReference type="SAM" id="MobiDB-lite"/>
    </source>
</evidence>
<evidence type="ECO:0000256" key="1">
    <source>
        <dbReference type="ARBA" id="ARBA00004651"/>
    </source>
</evidence>
<dbReference type="InterPro" id="IPR050366">
    <property type="entry name" value="BP-dependent_transpt_permease"/>
</dbReference>
<keyword evidence="4 7" id="KW-0812">Transmembrane</keyword>
<dbReference type="PANTHER" id="PTHR43386:SF1">
    <property type="entry name" value="D,D-DIPEPTIDE TRANSPORT SYSTEM PERMEASE PROTEIN DDPC-RELATED"/>
    <property type="match status" value="1"/>
</dbReference>
<dbReference type="PANTHER" id="PTHR43386">
    <property type="entry name" value="OLIGOPEPTIDE TRANSPORT SYSTEM PERMEASE PROTEIN APPC"/>
    <property type="match status" value="1"/>
</dbReference>
<dbReference type="PROSITE" id="PS50928">
    <property type="entry name" value="ABC_TM1"/>
    <property type="match status" value="1"/>
</dbReference>
<accession>A0ABT9PC02</accession>
<evidence type="ECO:0000259" key="9">
    <source>
        <dbReference type="PROSITE" id="PS50928"/>
    </source>
</evidence>
<feature type="transmembrane region" description="Helical" evidence="7">
    <location>
        <begin position="100"/>
        <end position="128"/>
    </location>
</feature>
<feature type="transmembrane region" description="Helical" evidence="7">
    <location>
        <begin position="221"/>
        <end position="246"/>
    </location>
</feature>
<comment type="similarity">
    <text evidence="7">Belongs to the binding-protein-dependent transport system permease family.</text>
</comment>
<gene>
    <name evidence="10" type="ORF">J2S57_005284</name>
</gene>
<dbReference type="RefSeq" id="WP_307247799.1">
    <property type="nucleotide sequence ID" value="NZ_JAUSQZ010000001.1"/>
</dbReference>
<evidence type="ECO:0000313" key="11">
    <source>
        <dbReference type="Proteomes" id="UP001235712"/>
    </source>
</evidence>
<dbReference type="InterPro" id="IPR000515">
    <property type="entry name" value="MetI-like"/>
</dbReference>
<dbReference type="SUPFAM" id="SSF161098">
    <property type="entry name" value="MetI-like"/>
    <property type="match status" value="1"/>
</dbReference>
<evidence type="ECO:0000313" key="10">
    <source>
        <dbReference type="EMBL" id="MDP9829535.1"/>
    </source>
</evidence>
<evidence type="ECO:0000256" key="7">
    <source>
        <dbReference type="RuleBase" id="RU363032"/>
    </source>
</evidence>
<organism evidence="10 11">
    <name type="scientific">Kineosporia succinea</name>
    <dbReference type="NCBI Taxonomy" id="84632"/>
    <lineage>
        <taxon>Bacteria</taxon>
        <taxon>Bacillati</taxon>
        <taxon>Actinomycetota</taxon>
        <taxon>Actinomycetes</taxon>
        <taxon>Kineosporiales</taxon>
        <taxon>Kineosporiaceae</taxon>
        <taxon>Kineosporia</taxon>
    </lineage>
</organism>